<reference evidence="1 2" key="1">
    <citation type="journal article" date="2023" name="J. Phycol.">
        <title>Chrysosporum ovalisporum is synonymous with the true-branching cyanobacterium Umezakia natans (Nostocales/Aphanizomenonaceae).</title>
        <authorList>
            <person name="McGregor G.B."/>
            <person name="Sendall B.C."/>
            <person name="Niiyama Y."/>
            <person name="Tuji A."/>
            <person name="Willis A."/>
        </authorList>
    </citation>
    <scope>NUCLEOTIDE SEQUENCE [LARGE SCALE GENOMIC DNA]</scope>
    <source>
        <strain evidence="1 2">ANA360D</strain>
    </source>
</reference>
<proteinExistence type="predicted"/>
<name>A0AA43GTX0_9CYAN</name>
<keyword evidence="2" id="KW-1185">Reference proteome</keyword>
<dbReference type="Proteomes" id="UP001159387">
    <property type="component" value="Unassembled WGS sequence"/>
</dbReference>
<evidence type="ECO:0000313" key="1">
    <source>
        <dbReference type="EMBL" id="MDH6061495.1"/>
    </source>
</evidence>
<comment type="caution">
    <text evidence="1">The sequence shown here is derived from an EMBL/GenBank/DDBJ whole genome shotgun (WGS) entry which is preliminary data.</text>
</comment>
<sequence>MFTLNSHYLLAEVGQKVHYSNIVDLYNVVLQQQPFYHESIA</sequence>
<dbReference type="AlphaFoldDB" id="A0AA43GTX0"/>
<dbReference type="RefSeq" id="WP_280655467.1">
    <property type="nucleotide sequence ID" value="NZ_JANQDH010000091.1"/>
</dbReference>
<gene>
    <name evidence="1" type="ORF">NWP17_13785</name>
</gene>
<dbReference type="EMBL" id="JANQDH010000091">
    <property type="protein sequence ID" value="MDH6061495.1"/>
    <property type="molecule type" value="Genomic_DNA"/>
</dbReference>
<protein>
    <submittedName>
        <fullName evidence="1">Uncharacterized protein</fullName>
    </submittedName>
</protein>
<organism evidence="1 2">
    <name type="scientific">Chrysosporum bergii ANA360D</name>
    <dbReference type="NCBI Taxonomy" id="617107"/>
    <lineage>
        <taxon>Bacteria</taxon>
        <taxon>Bacillati</taxon>
        <taxon>Cyanobacteriota</taxon>
        <taxon>Cyanophyceae</taxon>
        <taxon>Nostocales</taxon>
        <taxon>Nodulariaceae</taxon>
        <taxon>Chrysosporum</taxon>
    </lineage>
</organism>
<evidence type="ECO:0000313" key="2">
    <source>
        <dbReference type="Proteomes" id="UP001159387"/>
    </source>
</evidence>
<accession>A0AA43GTX0</accession>